<gene>
    <name evidence="1" type="ORF">IU449_24475</name>
</gene>
<dbReference type="EMBL" id="JADLQN010000006">
    <property type="protein sequence ID" value="MBF6357665.1"/>
    <property type="molecule type" value="Genomic_DNA"/>
</dbReference>
<organism evidence="1 2">
    <name type="scientific">Nocardia higoensis</name>
    <dbReference type="NCBI Taxonomy" id="228599"/>
    <lineage>
        <taxon>Bacteria</taxon>
        <taxon>Bacillati</taxon>
        <taxon>Actinomycetota</taxon>
        <taxon>Actinomycetes</taxon>
        <taxon>Mycobacteriales</taxon>
        <taxon>Nocardiaceae</taxon>
        <taxon>Nocardia</taxon>
    </lineage>
</organism>
<keyword evidence="2" id="KW-1185">Reference proteome</keyword>
<reference evidence="1 2" key="1">
    <citation type="submission" date="2020-10" db="EMBL/GenBank/DDBJ databases">
        <title>Identification of Nocardia species via Next-generation sequencing and recognition of intraspecies genetic diversity.</title>
        <authorList>
            <person name="Li P."/>
            <person name="Li P."/>
            <person name="Lu B."/>
        </authorList>
    </citation>
    <scope>NUCLEOTIDE SEQUENCE [LARGE SCALE GENOMIC DNA]</scope>
    <source>
        <strain evidence="1 2">BJ06-0143</strain>
    </source>
</reference>
<dbReference type="Proteomes" id="UP000707731">
    <property type="component" value="Unassembled WGS sequence"/>
</dbReference>
<comment type="caution">
    <text evidence="1">The sequence shown here is derived from an EMBL/GenBank/DDBJ whole genome shotgun (WGS) entry which is preliminary data.</text>
</comment>
<accession>A0ABS0DHQ7</accession>
<protein>
    <submittedName>
        <fullName evidence="1">Uncharacterized protein</fullName>
    </submittedName>
</protein>
<sequence length="182" mass="20201">MAVGLGMRIARLRALIDHPNTGDGERAAAQRMLDRILVKSGAEARRTVAGRVYGARFARAGRHADLERIVEMIREDIVFARTLSASESPTELALVNPIRDAPSDIYYNVQAPFYGRIVITLENVPREWGWVVDDWGLECVSPKLQALADELAEILDAYNYGGTDVGKRFFGNVKVGDVTLVW</sequence>
<proteinExistence type="predicted"/>
<name>A0ABS0DHQ7_9NOCA</name>
<dbReference type="RefSeq" id="WP_195004505.1">
    <property type="nucleotide sequence ID" value="NZ_JADLQN010000006.1"/>
</dbReference>
<evidence type="ECO:0000313" key="1">
    <source>
        <dbReference type="EMBL" id="MBF6357665.1"/>
    </source>
</evidence>
<evidence type="ECO:0000313" key="2">
    <source>
        <dbReference type="Proteomes" id="UP000707731"/>
    </source>
</evidence>